<sequence length="268" mass="31292">MIKLKFLHLRKMAFRTRCFPGLFRLHWGRNFIFHNFHKHNHDNGRDRLLHSVSVLRMERAFAEKSLKRMLCIHSMEVIVQCTRAMSQFSPKDTDVQRMQQVLEQSGRQPMGGDSESRLIYEVRSLGMMRFCTLLFYVTALTGLYASPDLISSALEHDTVNNEMILSFLTLSMAVVVLPVLLTMFNNRLVLRMYYSNVQQSYVTVTQTPLLTLRRTTFCLADVVPTKRKPGSLLGLFNMNTLRAKDRPYFINPYNFKIPSDYNRIMGYQ</sequence>
<evidence type="ECO:0000313" key="3">
    <source>
        <dbReference type="Proteomes" id="UP000694845"/>
    </source>
</evidence>
<evidence type="ECO:0000313" key="4">
    <source>
        <dbReference type="RefSeq" id="XP_022091949.1"/>
    </source>
</evidence>
<keyword evidence="2" id="KW-0472">Membrane</keyword>
<dbReference type="OrthoDB" id="156886at2759"/>
<feature type="transmembrane region" description="Helical" evidence="2">
    <location>
        <begin position="126"/>
        <end position="144"/>
    </location>
</feature>
<evidence type="ECO:0000256" key="1">
    <source>
        <dbReference type="ARBA" id="ARBA00005280"/>
    </source>
</evidence>
<accession>A0A8B7YFD8</accession>
<dbReference type="GO" id="GO:0031966">
    <property type="term" value="C:mitochondrial membrane"/>
    <property type="evidence" value="ECO:0007669"/>
    <property type="project" value="TreeGrafter"/>
</dbReference>
<dbReference type="AlphaFoldDB" id="A0A8B7YFD8"/>
<protein>
    <submittedName>
        <fullName evidence="4">Transmembrane protein 70 homolog, mitochondrial-like</fullName>
    </submittedName>
</protein>
<dbReference type="InterPro" id="IPR045325">
    <property type="entry name" value="TMEM70/TMEM186/TMEM223"/>
</dbReference>
<gene>
    <name evidence="4" type="primary">LOC110980010</name>
</gene>
<proteinExistence type="inferred from homology"/>
<dbReference type="GO" id="GO:0033615">
    <property type="term" value="P:mitochondrial proton-transporting ATP synthase complex assembly"/>
    <property type="evidence" value="ECO:0007669"/>
    <property type="project" value="TreeGrafter"/>
</dbReference>
<dbReference type="RefSeq" id="XP_022091949.1">
    <property type="nucleotide sequence ID" value="XM_022236257.1"/>
</dbReference>
<dbReference type="Proteomes" id="UP000694845">
    <property type="component" value="Unplaced"/>
</dbReference>
<dbReference type="PANTHER" id="PTHR13281:SF0">
    <property type="entry name" value="TRANSMEMBRANE PROTEIN 70, MITOCHONDRIAL"/>
    <property type="match status" value="1"/>
</dbReference>
<keyword evidence="2" id="KW-0812">Transmembrane</keyword>
<comment type="similarity">
    <text evidence="1">Belongs to the TMEM70 family.</text>
</comment>
<name>A0A8B7YFD8_ACAPL</name>
<evidence type="ECO:0000256" key="2">
    <source>
        <dbReference type="SAM" id="Phobius"/>
    </source>
</evidence>
<feature type="transmembrane region" description="Helical" evidence="2">
    <location>
        <begin position="164"/>
        <end position="184"/>
    </location>
</feature>
<reference evidence="4" key="1">
    <citation type="submission" date="2025-08" db="UniProtKB">
        <authorList>
            <consortium name="RefSeq"/>
        </authorList>
    </citation>
    <scope>IDENTIFICATION</scope>
</reference>
<dbReference type="InterPro" id="IPR009724">
    <property type="entry name" value="TMEM70"/>
</dbReference>
<dbReference type="PANTHER" id="PTHR13281">
    <property type="entry name" value="TRANSMEMBRANE PROTEIN 70, MITOCHONDRIAL"/>
    <property type="match status" value="1"/>
</dbReference>
<keyword evidence="2" id="KW-1133">Transmembrane helix</keyword>
<organism evidence="3 4">
    <name type="scientific">Acanthaster planci</name>
    <name type="common">Crown-of-thorns starfish</name>
    <dbReference type="NCBI Taxonomy" id="133434"/>
    <lineage>
        <taxon>Eukaryota</taxon>
        <taxon>Metazoa</taxon>
        <taxon>Echinodermata</taxon>
        <taxon>Eleutherozoa</taxon>
        <taxon>Asterozoa</taxon>
        <taxon>Asteroidea</taxon>
        <taxon>Valvatacea</taxon>
        <taxon>Valvatida</taxon>
        <taxon>Acanthasteridae</taxon>
        <taxon>Acanthaster</taxon>
    </lineage>
</organism>
<dbReference type="Pfam" id="PF06979">
    <property type="entry name" value="TMEM70"/>
    <property type="match status" value="1"/>
</dbReference>
<dbReference type="OMA" id="GMMRFCT"/>
<dbReference type="KEGG" id="aplc:110980010"/>
<dbReference type="GeneID" id="110980010"/>
<keyword evidence="3" id="KW-1185">Reference proteome</keyword>